<dbReference type="GO" id="GO:0006020">
    <property type="term" value="P:inositol metabolic process"/>
    <property type="evidence" value="ECO:0007669"/>
    <property type="project" value="TreeGrafter"/>
</dbReference>
<dbReference type="PROSITE" id="PS00629">
    <property type="entry name" value="IMP_1"/>
    <property type="match status" value="1"/>
</dbReference>
<keyword evidence="4 7" id="KW-0378">Hydrolase</keyword>
<dbReference type="Proteomes" id="UP000011200">
    <property type="component" value="Chromosome"/>
</dbReference>
<dbReference type="PANTHER" id="PTHR20854">
    <property type="entry name" value="INOSITOL MONOPHOSPHATASE"/>
    <property type="match status" value="1"/>
</dbReference>
<feature type="binding site" evidence="6">
    <location>
        <position position="219"/>
    </location>
    <ligand>
        <name>Mg(2+)</name>
        <dbReference type="ChEBI" id="CHEBI:18420"/>
        <label>1</label>
        <note>catalytic</note>
    </ligand>
</feature>
<feature type="binding site" evidence="6">
    <location>
        <position position="71"/>
    </location>
    <ligand>
        <name>Mg(2+)</name>
        <dbReference type="ChEBI" id="CHEBI:18420"/>
        <label>1</label>
        <note>catalytic</note>
    </ligand>
</feature>
<evidence type="ECO:0000256" key="1">
    <source>
        <dbReference type="ARBA" id="ARBA00001033"/>
    </source>
</evidence>
<sequence length="249" mass="26363">MTHPADTELRRLAVKAAERGADVCLRHLGELVSVATKSAAGDVVTAVDRAAEEAVRAVLREARPDDSMLGEEIAEHTGSGPLQWVIDPLDGTTNYTRRIPYFATSVAVRRVSDGTWLAGAVCAPALGSTWSAARGEGAQLDSITQSAQLPLQLIASTARLVGTGLSYDPGLRRRQLRDLGALVCEYTDMRRFGAAAVDLCLVAQGSLDAFVEADLAVHDWAAGALIAEEAGAEVTRPCAEGDPVSARWR</sequence>
<dbReference type="GO" id="GO:0007165">
    <property type="term" value="P:signal transduction"/>
    <property type="evidence" value="ECO:0007669"/>
    <property type="project" value="TreeGrafter"/>
</dbReference>
<feature type="binding site" evidence="6">
    <location>
        <position position="87"/>
    </location>
    <ligand>
        <name>Mg(2+)</name>
        <dbReference type="ChEBI" id="CHEBI:18420"/>
        <label>1</label>
        <note>catalytic</note>
    </ligand>
</feature>
<comment type="catalytic activity">
    <reaction evidence="1 7">
        <text>a myo-inositol phosphate + H2O = myo-inositol + phosphate</text>
        <dbReference type="Rhea" id="RHEA:24056"/>
        <dbReference type="ChEBI" id="CHEBI:15377"/>
        <dbReference type="ChEBI" id="CHEBI:17268"/>
        <dbReference type="ChEBI" id="CHEBI:43474"/>
        <dbReference type="ChEBI" id="CHEBI:84139"/>
        <dbReference type="EC" id="3.1.3.25"/>
    </reaction>
</comment>
<proteinExistence type="inferred from homology"/>
<evidence type="ECO:0000256" key="4">
    <source>
        <dbReference type="ARBA" id="ARBA00022801"/>
    </source>
</evidence>
<comment type="cofactor">
    <cofactor evidence="2 6 7">
        <name>Mg(2+)</name>
        <dbReference type="ChEBI" id="CHEBI:18420"/>
    </cofactor>
</comment>
<dbReference type="AlphaFoldDB" id="A0A2U9PQK4"/>
<evidence type="ECO:0000256" key="5">
    <source>
        <dbReference type="ARBA" id="ARBA00022842"/>
    </source>
</evidence>
<dbReference type="GO" id="GO:0046872">
    <property type="term" value="F:metal ion binding"/>
    <property type="evidence" value="ECO:0007669"/>
    <property type="project" value="UniProtKB-KW"/>
</dbReference>
<accession>A0A2U9PQK4</accession>
<dbReference type="Gene3D" id="3.30.540.10">
    <property type="entry name" value="Fructose-1,6-Bisphosphatase, subunit A, domain 1"/>
    <property type="match status" value="1"/>
</dbReference>
<evidence type="ECO:0000313" key="9">
    <source>
        <dbReference type="Proteomes" id="UP000011200"/>
    </source>
</evidence>
<keyword evidence="3 6" id="KW-0479">Metal-binding</keyword>
<evidence type="ECO:0000313" key="8">
    <source>
        <dbReference type="EMBL" id="AWT54051.1"/>
    </source>
</evidence>
<dbReference type="Gene3D" id="3.40.190.80">
    <property type="match status" value="1"/>
</dbReference>
<dbReference type="EC" id="3.1.3.25" evidence="7"/>
<dbReference type="GO" id="GO:0008934">
    <property type="term" value="F:inositol monophosphate 1-phosphatase activity"/>
    <property type="evidence" value="ECO:0007669"/>
    <property type="project" value="InterPro"/>
</dbReference>
<feature type="binding site" evidence="6">
    <location>
        <position position="90"/>
    </location>
    <ligand>
        <name>Mg(2+)</name>
        <dbReference type="ChEBI" id="CHEBI:18420"/>
        <label>2</label>
    </ligand>
</feature>
<dbReference type="InterPro" id="IPR033942">
    <property type="entry name" value="IMPase"/>
</dbReference>
<reference evidence="9" key="2">
    <citation type="submission" date="2018-03" db="EMBL/GenBank/DDBJ databases">
        <authorList>
            <person name="Derbyshire K."/>
            <person name="Gray T.A."/>
            <person name="Champion M."/>
        </authorList>
    </citation>
    <scope>NUCLEOTIDE SEQUENCE [LARGE SCALE GENOMIC DNA]</scope>
    <source>
        <strain evidence="9">MKD8</strain>
    </source>
</reference>
<dbReference type="Pfam" id="PF00459">
    <property type="entry name" value="Inositol_P"/>
    <property type="match status" value="1"/>
</dbReference>
<comment type="similarity">
    <text evidence="7">Belongs to the inositol monophosphatase superfamily.</text>
</comment>
<organism evidence="8 9">
    <name type="scientific">Mycolicibacterium smegmatis (strain MKD8)</name>
    <name type="common">Mycobacterium smegmatis</name>
    <dbReference type="NCBI Taxonomy" id="1214915"/>
    <lineage>
        <taxon>Bacteria</taxon>
        <taxon>Bacillati</taxon>
        <taxon>Actinomycetota</taxon>
        <taxon>Actinomycetes</taxon>
        <taxon>Mycobacteriales</taxon>
        <taxon>Mycobacteriaceae</taxon>
        <taxon>Mycolicibacterium</taxon>
    </lineage>
</organism>
<protein>
    <recommendedName>
        <fullName evidence="7">Inositol-1-monophosphatase</fullName>
        <ecNumber evidence="7">3.1.3.25</ecNumber>
    </recommendedName>
</protein>
<dbReference type="InterPro" id="IPR020583">
    <property type="entry name" value="Inositol_monoP_metal-BS"/>
</dbReference>
<dbReference type="EMBL" id="CP027541">
    <property type="protein sequence ID" value="AWT54051.1"/>
    <property type="molecule type" value="Genomic_DNA"/>
</dbReference>
<dbReference type="PRINTS" id="PR00377">
    <property type="entry name" value="IMPHPHTASES"/>
</dbReference>
<keyword evidence="5 6" id="KW-0460">Magnesium</keyword>
<evidence type="ECO:0000256" key="6">
    <source>
        <dbReference type="PIRSR" id="PIRSR600760-2"/>
    </source>
</evidence>
<evidence type="ECO:0000256" key="7">
    <source>
        <dbReference type="RuleBase" id="RU364068"/>
    </source>
</evidence>
<evidence type="ECO:0000256" key="2">
    <source>
        <dbReference type="ARBA" id="ARBA00001946"/>
    </source>
</evidence>
<dbReference type="RefSeq" id="WP_003894502.1">
    <property type="nucleotide sequence ID" value="NZ_CP027541.1"/>
</dbReference>
<evidence type="ECO:0000256" key="3">
    <source>
        <dbReference type="ARBA" id="ARBA00022723"/>
    </source>
</evidence>
<dbReference type="SUPFAM" id="SSF56655">
    <property type="entry name" value="Carbohydrate phosphatase"/>
    <property type="match status" value="1"/>
</dbReference>
<name>A0A2U9PQK4_MYCSE</name>
<dbReference type="InterPro" id="IPR000760">
    <property type="entry name" value="Inositol_monophosphatase-like"/>
</dbReference>
<reference evidence="8 9" key="1">
    <citation type="journal article" date="2013" name="Genome Announc.">
        <title>Draft genome sequence of MKD8, a conjugal recipient Mycobacterium smegmatis strain.</title>
        <authorList>
            <person name="Gray T.A."/>
            <person name="Palumbo M.J."/>
            <person name="Derbyshire K.M."/>
        </authorList>
    </citation>
    <scope>NUCLEOTIDE SEQUENCE [LARGE SCALE GENOMIC DNA]</scope>
    <source>
        <strain evidence="8 9">MKD8</strain>
    </source>
</reference>
<gene>
    <name evidence="8" type="ORF">D806_030770</name>
</gene>
<dbReference type="PANTHER" id="PTHR20854:SF4">
    <property type="entry name" value="INOSITOL-1-MONOPHOSPHATASE-RELATED"/>
    <property type="match status" value="1"/>
</dbReference>
<dbReference type="CDD" id="cd01639">
    <property type="entry name" value="IMPase"/>
    <property type="match status" value="1"/>
</dbReference>
<feature type="binding site" evidence="6">
    <location>
        <position position="89"/>
    </location>
    <ligand>
        <name>Mg(2+)</name>
        <dbReference type="ChEBI" id="CHEBI:18420"/>
        <label>1</label>
        <note>catalytic</note>
    </ligand>
</feature>